<evidence type="ECO:0000259" key="7">
    <source>
        <dbReference type="Pfam" id="PF02687"/>
    </source>
</evidence>
<protein>
    <submittedName>
        <fullName evidence="9">ABC transporter permease</fullName>
    </submittedName>
</protein>
<organism evidence="9 10">
    <name type="scientific">Echinicola arenosa</name>
    <dbReference type="NCBI Taxonomy" id="2774144"/>
    <lineage>
        <taxon>Bacteria</taxon>
        <taxon>Pseudomonadati</taxon>
        <taxon>Bacteroidota</taxon>
        <taxon>Cytophagia</taxon>
        <taxon>Cytophagales</taxon>
        <taxon>Cyclobacteriaceae</taxon>
        <taxon>Echinicola</taxon>
    </lineage>
</organism>
<dbReference type="RefSeq" id="WP_192011803.1">
    <property type="nucleotide sequence ID" value="NZ_JACYTQ010000009.1"/>
</dbReference>
<evidence type="ECO:0000256" key="5">
    <source>
        <dbReference type="ARBA" id="ARBA00023136"/>
    </source>
</evidence>
<dbReference type="Pfam" id="PF02687">
    <property type="entry name" value="FtsX"/>
    <property type="match status" value="2"/>
</dbReference>
<dbReference type="InterPro" id="IPR050250">
    <property type="entry name" value="Macrolide_Exporter_MacB"/>
</dbReference>
<proteinExistence type="predicted"/>
<evidence type="ECO:0000256" key="4">
    <source>
        <dbReference type="ARBA" id="ARBA00022989"/>
    </source>
</evidence>
<keyword evidence="5 6" id="KW-0472">Membrane</keyword>
<keyword evidence="2" id="KW-1003">Cell membrane</keyword>
<feature type="domain" description="ABC3 transporter permease C-terminal" evidence="7">
    <location>
        <begin position="301"/>
        <end position="415"/>
    </location>
</feature>
<evidence type="ECO:0000313" key="9">
    <source>
        <dbReference type="EMBL" id="MBD8490927.1"/>
    </source>
</evidence>
<keyword evidence="4 6" id="KW-1133">Transmembrane helix</keyword>
<feature type="transmembrane region" description="Helical" evidence="6">
    <location>
        <begin position="741"/>
        <end position="760"/>
    </location>
</feature>
<evidence type="ECO:0000313" key="10">
    <source>
        <dbReference type="Proteomes" id="UP000647133"/>
    </source>
</evidence>
<reference evidence="9 10" key="1">
    <citation type="submission" date="2020-09" db="EMBL/GenBank/DDBJ databases">
        <title>Echinicola sp. CAU 1574 isolated from sand of Sido Beach.</title>
        <authorList>
            <person name="Kim W."/>
        </authorList>
    </citation>
    <scope>NUCLEOTIDE SEQUENCE [LARGE SCALE GENOMIC DNA]</scope>
    <source>
        <strain evidence="9 10">CAU 1574</strain>
    </source>
</reference>
<feature type="transmembrane region" description="Helical" evidence="6">
    <location>
        <begin position="343"/>
        <end position="370"/>
    </location>
</feature>
<dbReference type="Proteomes" id="UP000647133">
    <property type="component" value="Unassembled WGS sequence"/>
</dbReference>
<dbReference type="InterPro" id="IPR003838">
    <property type="entry name" value="ABC3_permease_C"/>
</dbReference>
<dbReference type="PANTHER" id="PTHR30572:SF18">
    <property type="entry name" value="ABC-TYPE MACROLIDE FAMILY EXPORT SYSTEM PERMEASE COMPONENT 2"/>
    <property type="match status" value="1"/>
</dbReference>
<accession>A0ABR9AQ75</accession>
<feature type="transmembrane region" description="Helical" evidence="6">
    <location>
        <begin position="686"/>
        <end position="708"/>
    </location>
</feature>
<gene>
    <name evidence="9" type="ORF">IFO69_19395</name>
</gene>
<comment type="caution">
    <text evidence="9">The sequence shown here is derived from an EMBL/GenBank/DDBJ whole genome shotgun (WGS) entry which is preliminary data.</text>
</comment>
<evidence type="ECO:0000256" key="2">
    <source>
        <dbReference type="ARBA" id="ARBA00022475"/>
    </source>
</evidence>
<feature type="transmembrane region" description="Helical" evidence="6">
    <location>
        <begin position="775"/>
        <end position="793"/>
    </location>
</feature>
<feature type="transmembrane region" description="Helical" evidence="6">
    <location>
        <begin position="296"/>
        <end position="316"/>
    </location>
</feature>
<evidence type="ECO:0000259" key="8">
    <source>
        <dbReference type="Pfam" id="PF12704"/>
    </source>
</evidence>
<dbReference type="InterPro" id="IPR025857">
    <property type="entry name" value="MacB_PCD"/>
</dbReference>
<comment type="subcellular location">
    <subcellularLocation>
        <location evidence="1">Cell membrane</location>
        <topology evidence="1">Multi-pass membrane protein</topology>
    </subcellularLocation>
</comment>
<dbReference type="PROSITE" id="PS51257">
    <property type="entry name" value="PROKAR_LIPOPROTEIN"/>
    <property type="match status" value="1"/>
</dbReference>
<evidence type="ECO:0000256" key="1">
    <source>
        <dbReference type="ARBA" id="ARBA00004651"/>
    </source>
</evidence>
<feature type="domain" description="MacB-like periplasmic core" evidence="8">
    <location>
        <begin position="20"/>
        <end position="251"/>
    </location>
</feature>
<feature type="transmembrane region" description="Helical" evidence="6">
    <location>
        <begin position="438"/>
        <end position="459"/>
    </location>
</feature>
<name>A0ABR9AQ75_9BACT</name>
<feature type="transmembrane region" description="Helical" evidence="6">
    <location>
        <begin position="21"/>
        <end position="43"/>
    </location>
</feature>
<evidence type="ECO:0000256" key="6">
    <source>
        <dbReference type="SAM" id="Phobius"/>
    </source>
</evidence>
<sequence length="812" mass="90852">MWKNYIKIAWRNLWKNPIYSMINIGGLGIGIACCLLIFQYVAFEFSFDEFHENASDIYHVSWSRVQNEGEPSVNTATGWQVGPALAEETPDVRRYVRIHPEYGSAVVSNSDHPVKTFEEEKVYYVDSTFFQLFTFPLVYGDASRVLEPGTLVLSQSAAKKYFGEEDPIGHSLDVTGWFGGEFHYHGVVNGVFKDVPTNSQLQFEFLVPMSGLFQQSEYNDPSTGWGWNNFITYVQLRPDTDPVEVDRKFTEIYMRHRQENFQRSNVRAYVTTSPFRDVYLNEDLALYSFAKGSSRAVYFFIIIGLITLLIALFNYINLSIAGALGRAREVGVRKAVGAQKFQLIFQFISESALTVFISTVLGFAIAGFVLTTVNSLADVGLTFWLWKSSGFWFVFPFLFFVIILISGLYPALMLSSFRSMDVLKGNKGTFKGGSRMREGLIVFQFAISIVLLVGTIVVYKQVNYMQHMDLGMNLEQVMTVPGPKLIPDGVDRTNAVETFTQRLSSLSPVGEIATSGSIPGKGFAFGTNGFRKASADQSEEIAASGTSIDTSFINLYGLELVAGDIKNRSYLVPEGEPSHILINETAAYSLGFDKPKDALGEELSHGLVIGVLKDFNWSSAHHARENTIFYLSPNNPYISIKLGTENLPETISAIEALYKQHFPGNPFQYAFVDEQFDQLYKNDHRFARLFVVFTSLAIFIACLGLLGLATYTTRQRTKEIGVRKVLGASVSGIVALLSKEFVRLILLAILIASPIAWYVMNRWLQNYAYQIELKWWMFVGAGMAAIVIALLTVSSQAVKAALMNPVNSLRSE</sequence>
<feature type="domain" description="ABC3 transporter permease C-terminal" evidence="7">
    <location>
        <begin position="692"/>
        <end position="804"/>
    </location>
</feature>
<dbReference type="Pfam" id="PF12704">
    <property type="entry name" value="MacB_PCD"/>
    <property type="match status" value="1"/>
</dbReference>
<keyword evidence="10" id="KW-1185">Reference proteome</keyword>
<evidence type="ECO:0000256" key="3">
    <source>
        <dbReference type="ARBA" id="ARBA00022692"/>
    </source>
</evidence>
<keyword evidence="3 6" id="KW-0812">Transmembrane</keyword>
<feature type="transmembrane region" description="Helical" evidence="6">
    <location>
        <begin position="390"/>
        <end position="417"/>
    </location>
</feature>
<dbReference type="PANTHER" id="PTHR30572">
    <property type="entry name" value="MEMBRANE COMPONENT OF TRANSPORTER-RELATED"/>
    <property type="match status" value="1"/>
</dbReference>
<dbReference type="EMBL" id="JACYTQ010000009">
    <property type="protein sequence ID" value="MBD8490927.1"/>
    <property type="molecule type" value="Genomic_DNA"/>
</dbReference>